<dbReference type="InterPro" id="IPR021133">
    <property type="entry name" value="HEAT_type_2"/>
</dbReference>
<feature type="region of interest" description="Disordered" evidence="8">
    <location>
        <begin position="1417"/>
        <end position="1644"/>
    </location>
</feature>
<keyword evidence="4" id="KW-0779">Telomere</keyword>
<comment type="caution">
    <text evidence="10">The sequence shown here is derived from an EMBL/GenBank/DDBJ whole genome shotgun (WGS) entry which is preliminary data.</text>
</comment>
<feature type="compositionally biased region" description="Polar residues" evidence="8">
    <location>
        <begin position="214"/>
        <end position="230"/>
    </location>
</feature>
<dbReference type="InterPro" id="IPR016024">
    <property type="entry name" value="ARM-type_fold"/>
</dbReference>
<feature type="repeat" description="HEAT" evidence="7">
    <location>
        <begin position="636"/>
        <end position="672"/>
    </location>
</feature>
<evidence type="ECO:0000313" key="11">
    <source>
        <dbReference type="Proteomes" id="UP000717515"/>
    </source>
</evidence>
<evidence type="ECO:0000256" key="2">
    <source>
        <dbReference type="ARBA" id="ARBA00004574"/>
    </source>
</evidence>
<keyword evidence="3" id="KW-0158">Chromosome</keyword>
<evidence type="ECO:0000256" key="4">
    <source>
        <dbReference type="ARBA" id="ARBA00022895"/>
    </source>
</evidence>
<dbReference type="EMBL" id="JAIFTL010000162">
    <property type="protein sequence ID" value="KAG9322161.1"/>
    <property type="molecule type" value="Genomic_DNA"/>
</dbReference>
<feature type="domain" description="Telomere-associated protein Rif1 N-terminal" evidence="9">
    <location>
        <begin position="290"/>
        <end position="623"/>
    </location>
</feature>
<feature type="compositionally biased region" description="Low complexity" evidence="8">
    <location>
        <begin position="1608"/>
        <end position="1623"/>
    </location>
</feature>
<keyword evidence="5" id="KW-0539">Nucleus</keyword>
<feature type="region of interest" description="Disordered" evidence="8">
    <location>
        <begin position="1"/>
        <end position="168"/>
    </location>
</feature>
<feature type="compositionally biased region" description="Low complexity" evidence="8">
    <location>
        <begin position="1460"/>
        <end position="1473"/>
    </location>
</feature>
<gene>
    <name evidence="10" type="ORF">KVV02_004390</name>
</gene>
<feature type="compositionally biased region" description="Polar residues" evidence="8">
    <location>
        <begin position="1300"/>
        <end position="1311"/>
    </location>
</feature>
<feature type="compositionally biased region" description="Basic residues" evidence="8">
    <location>
        <begin position="1552"/>
        <end position="1562"/>
    </location>
</feature>
<name>A0A9P8CXB8_MORAP</name>
<evidence type="ECO:0000256" key="3">
    <source>
        <dbReference type="ARBA" id="ARBA00022454"/>
    </source>
</evidence>
<dbReference type="InterPro" id="IPR011989">
    <property type="entry name" value="ARM-like"/>
</dbReference>
<dbReference type="PROSITE" id="PS50077">
    <property type="entry name" value="HEAT_REPEAT"/>
    <property type="match status" value="1"/>
</dbReference>
<accession>A0A9P8CXB8</accession>
<feature type="compositionally biased region" description="Basic residues" evidence="8">
    <location>
        <begin position="1503"/>
        <end position="1512"/>
    </location>
</feature>
<feature type="compositionally biased region" description="Polar residues" evidence="8">
    <location>
        <begin position="1420"/>
        <end position="1439"/>
    </location>
</feature>
<feature type="region of interest" description="Disordered" evidence="8">
    <location>
        <begin position="243"/>
        <end position="272"/>
    </location>
</feature>
<evidence type="ECO:0000256" key="1">
    <source>
        <dbReference type="ARBA" id="ARBA00004123"/>
    </source>
</evidence>
<reference evidence="10" key="1">
    <citation type="submission" date="2021-07" db="EMBL/GenBank/DDBJ databases">
        <title>Draft genome of Mortierella alpina, strain LL118, isolated from an aspen leaf litter sample.</title>
        <authorList>
            <person name="Yang S."/>
            <person name="Vinatzer B.A."/>
        </authorList>
    </citation>
    <scope>NUCLEOTIDE SEQUENCE</scope>
    <source>
        <strain evidence="10">LL118</strain>
    </source>
</reference>
<feature type="compositionally biased region" description="Polar residues" evidence="8">
    <location>
        <begin position="1526"/>
        <end position="1540"/>
    </location>
</feature>
<dbReference type="Pfam" id="PF12231">
    <property type="entry name" value="Rif1_N"/>
    <property type="match status" value="1"/>
</dbReference>
<feature type="compositionally biased region" description="Low complexity" evidence="8">
    <location>
        <begin position="146"/>
        <end position="168"/>
    </location>
</feature>
<feature type="compositionally biased region" description="Basic and acidic residues" evidence="8">
    <location>
        <begin position="1314"/>
        <end position="1326"/>
    </location>
</feature>
<feature type="region of interest" description="Disordered" evidence="8">
    <location>
        <begin position="208"/>
        <end position="230"/>
    </location>
</feature>
<sequence length="1783" mass="197110">MTGEPKGPAPAASPGPQGTRKSPQRARREQDMSYLQRPTIPKHHHPPQPPLNANFERPKTRAHRSSETGSDPVQPTVARDTIEAIASDAPEPTESTQPTIPLAPDTESNSNQSTTAASGQEESILNPKGTQNSAVETTLQPTQQSTDTPTLDTPAVTPTTPAPTQATSPVEAVISETSAAHTAMRAPGQVQDTSIPAQIAIVSASPSKRVAFSPNKQASTHSTPNRQISTAGRLKGILKLSSQQSELEGGQTLRRGDTGAPSTRHGTGWSGEGGAMVAEAISSLQTDDIQIRETTYTSLLAKLRSSDLTPHLDNLRESMRLFAACLLRDLELSNPPSLVLVALKFQGYCFFNQTIVAMFTAKEVESLLTRTLYLINTTTEKPVCNLAIWSLANSKLPPRYVAPFLSQLIQEFSTNLDSRFKSLSIMNESFVGLTAIFTHYPSEIVPNVQTWLIPAISRLIYHVPGIRTKALKLITLCIPKLIEKEDVRRQQVSQLFMKDHCADFFADLTQNHVKKDDEIYAITVWGDLVTILGRVLQKHPLLNKMLKMAEYCFNTSSANRVEIKMSTFQSWTRLIYNFAIGGHIASEKPLKLMLTPIQSCFSTEKNRRVRLACTNAWIALIYALGSKLPKNAEQVLFPQLKLAIVDDSQHVRDIVLRLLTALFSNIGGEELELVEGREHIVPGTISFTDPGWYDPTWVRTELLDNGLDALFTTITQQHKIANTNQEQWRLSGLSGLPLLTQPCARVWEAIVRAVRDINQSEKGMKATEEAERAVGSLLLFIEKVSQCNPKHLIPVDWPDSLQKEANLLKRDPEMAGYILRADIVHYLYVYLIETFSVRSLVTTRYRTLDKIHADVFDAVDQPASDSQLSEASEGEATQSEQSRNVMVSPIEFILKCWLAVGESIIGSAFETSFWQAVATLVDMSKSGLYVLRALYKCLDHLEDIRLKRLTSNVSVWPPESHPPSAPLIFREFECKYWSIIAQRLGTTINEMNDISEDSTREEQRNYNDIFSLLVYPFSILQDPSRGRMSTIAELGTQWPLEKPDVKTTQFIKKFKSIYLPTWSDLLRHFYRVAQHKRGNANVAMNSLALQIRMCYESDVPFIWIQTLSVSCASTIIDTMVVLEPIGLPHRRQTPGSPIGNAAVASGNAAARPGGDHSDYESLLRLCSFHFDLAYRCIEVSEDLDNPEKIPVVHVATFLMMEKLINKCPPSLLATWIQHLCAAILLWMSDPLNKISSKDVLSKSYQAQLESFWNGCVIPKVLAWSAEHTRGARSAFGTVQPLPVTAIRGIYQQEHADNVRRSPSPTSSTACPQPSRDKEHQNDESRETVKELLREGIRSTRKSIARISSEAWIQIYSAENDETPEDILRHMQPISADVEGNSQSQASAAASQSQEVLSIPAELNLRRGITRKQEHIAVAQVEQSPSKKSKQMPQHETQSPRIEMTATPADPPARASDVSKAGASNNNVANNYAAQSPSTPPARRKHHTPSIDSDSSVQSSSSNKSKKRRKNKMVHSLAMDPVKKSLVAQTIESSTSITPEGSSDDIEASTPSKRAKKAARRRDRQQQSHQESLPAPPVWRLNTPLKPYDPALDNSVPSQRAADDIGYESVSSGSTSNASSRLASPTRSPFIDYSSQTVTRKTTPHPEAEAIDAVAQDVEMQEVQASQMSKSSSVTTLPSDMSMEPEVNTLSNMEYSTAPDAPNPSNQQLPSGENCESPVLSTPIIATRIIETGGDFANAVGQLVEARGLVSKLDMRQLAELQNQLVTLQQAVCGVWSQHVNRNA</sequence>
<dbReference type="InterPro" id="IPR022031">
    <property type="entry name" value="Rif1_N"/>
</dbReference>
<dbReference type="Proteomes" id="UP000717515">
    <property type="component" value="Unassembled WGS sequence"/>
</dbReference>
<evidence type="ECO:0000256" key="6">
    <source>
        <dbReference type="ARBA" id="ARBA00023306"/>
    </source>
</evidence>
<evidence type="ECO:0000256" key="8">
    <source>
        <dbReference type="SAM" id="MobiDB-lite"/>
    </source>
</evidence>
<dbReference type="PANTHER" id="PTHR22928">
    <property type="entry name" value="TELOMERE-ASSOCIATED PROTEIN RIF1"/>
    <property type="match status" value="1"/>
</dbReference>
<dbReference type="GO" id="GO:0005634">
    <property type="term" value="C:nucleus"/>
    <property type="evidence" value="ECO:0007669"/>
    <property type="project" value="UniProtKB-SubCell"/>
</dbReference>
<dbReference type="GO" id="GO:0140445">
    <property type="term" value="C:chromosome, telomeric repeat region"/>
    <property type="evidence" value="ECO:0007669"/>
    <property type="project" value="TreeGrafter"/>
</dbReference>
<protein>
    <recommendedName>
        <fullName evidence="9">Telomere-associated protein Rif1 N-terminal domain-containing protein</fullName>
    </recommendedName>
</protein>
<dbReference type="Gene3D" id="1.25.10.10">
    <property type="entry name" value="Leucine-rich Repeat Variant"/>
    <property type="match status" value="1"/>
</dbReference>
<comment type="subcellular location">
    <subcellularLocation>
        <location evidence="2">Chromosome</location>
        <location evidence="2">Telomere</location>
    </subcellularLocation>
    <subcellularLocation>
        <location evidence="1">Nucleus</location>
    </subcellularLocation>
</comment>
<evidence type="ECO:0000256" key="7">
    <source>
        <dbReference type="PROSITE-ProRule" id="PRU00103"/>
    </source>
</evidence>
<keyword evidence="6" id="KW-0131">Cell cycle</keyword>
<dbReference type="GO" id="GO:0000723">
    <property type="term" value="P:telomere maintenance"/>
    <property type="evidence" value="ECO:0007669"/>
    <property type="project" value="TreeGrafter"/>
</dbReference>
<evidence type="ECO:0000256" key="5">
    <source>
        <dbReference type="ARBA" id="ARBA00023242"/>
    </source>
</evidence>
<organism evidence="10 11">
    <name type="scientific">Mortierella alpina</name>
    <name type="common">Oleaginous fungus</name>
    <name type="synonym">Mortierella renispora</name>
    <dbReference type="NCBI Taxonomy" id="64518"/>
    <lineage>
        <taxon>Eukaryota</taxon>
        <taxon>Fungi</taxon>
        <taxon>Fungi incertae sedis</taxon>
        <taxon>Mucoromycota</taxon>
        <taxon>Mortierellomycotina</taxon>
        <taxon>Mortierellomycetes</taxon>
        <taxon>Mortierellales</taxon>
        <taxon>Mortierellaceae</taxon>
        <taxon>Mortierella</taxon>
    </lineage>
</organism>
<feature type="compositionally biased region" description="Low complexity" evidence="8">
    <location>
        <begin position="1489"/>
        <end position="1502"/>
    </location>
</feature>
<proteinExistence type="predicted"/>
<evidence type="ECO:0000259" key="9">
    <source>
        <dbReference type="Pfam" id="PF12231"/>
    </source>
</evidence>
<dbReference type="SUPFAM" id="SSF48371">
    <property type="entry name" value="ARM repeat"/>
    <property type="match status" value="1"/>
</dbReference>
<evidence type="ECO:0000313" key="10">
    <source>
        <dbReference type="EMBL" id="KAG9322161.1"/>
    </source>
</evidence>
<dbReference type="PANTHER" id="PTHR22928:SF3">
    <property type="entry name" value="TELOMERE-ASSOCIATED PROTEIN RIF1"/>
    <property type="match status" value="1"/>
</dbReference>
<feature type="region of interest" description="Disordered" evidence="8">
    <location>
        <begin position="1293"/>
        <end position="1326"/>
    </location>
</feature>
<feature type="region of interest" description="Disordered" evidence="8">
    <location>
        <begin position="1693"/>
        <end position="1716"/>
    </location>
</feature>
<feature type="compositionally biased region" description="Polar residues" evidence="8">
    <location>
        <begin position="106"/>
        <end position="145"/>
    </location>
</feature>